<keyword evidence="11" id="KW-1133">Transmembrane helix</keyword>
<dbReference type="Gene3D" id="3.30.200.20">
    <property type="entry name" value="Phosphorylase Kinase, domain 1"/>
    <property type="match status" value="1"/>
</dbReference>
<dbReference type="PROSITE" id="PS00107">
    <property type="entry name" value="PROTEIN_KINASE_ATP"/>
    <property type="match status" value="1"/>
</dbReference>
<dbReference type="PROSITE" id="PS51178">
    <property type="entry name" value="PASTA"/>
    <property type="match status" value="4"/>
</dbReference>
<dbReference type="FunFam" id="3.30.200.20:FF:000035">
    <property type="entry name" value="Serine/threonine protein kinase Stk1"/>
    <property type="match status" value="1"/>
</dbReference>
<evidence type="ECO:0000256" key="5">
    <source>
        <dbReference type="ARBA" id="ARBA00022777"/>
    </source>
</evidence>
<dbReference type="CDD" id="cd14014">
    <property type="entry name" value="STKc_PknB_like"/>
    <property type="match status" value="1"/>
</dbReference>
<dbReference type="InterPro" id="IPR011009">
    <property type="entry name" value="Kinase-like_dom_sf"/>
</dbReference>
<feature type="domain" description="PASTA" evidence="13">
    <location>
        <begin position="446"/>
        <end position="513"/>
    </location>
</feature>
<dbReference type="GO" id="GO:0005524">
    <property type="term" value="F:ATP binding"/>
    <property type="evidence" value="ECO:0007669"/>
    <property type="project" value="UniProtKB-UniRule"/>
</dbReference>
<keyword evidence="3" id="KW-0808">Transferase</keyword>
<keyword evidence="11" id="KW-0812">Transmembrane</keyword>
<feature type="transmembrane region" description="Helical" evidence="11">
    <location>
        <begin position="289"/>
        <end position="311"/>
    </location>
</feature>
<evidence type="ECO:0000256" key="8">
    <source>
        <dbReference type="ARBA" id="ARBA00048679"/>
    </source>
</evidence>
<comment type="catalytic activity">
    <reaction evidence="7">
        <text>L-threonyl-[protein] + ATP = O-phospho-L-threonyl-[protein] + ADP + H(+)</text>
        <dbReference type="Rhea" id="RHEA:46608"/>
        <dbReference type="Rhea" id="RHEA-COMP:11060"/>
        <dbReference type="Rhea" id="RHEA-COMP:11605"/>
        <dbReference type="ChEBI" id="CHEBI:15378"/>
        <dbReference type="ChEBI" id="CHEBI:30013"/>
        <dbReference type="ChEBI" id="CHEBI:30616"/>
        <dbReference type="ChEBI" id="CHEBI:61977"/>
        <dbReference type="ChEBI" id="CHEBI:456216"/>
        <dbReference type="EC" id="2.7.11.1"/>
    </reaction>
</comment>
<dbReference type="SMART" id="SM00220">
    <property type="entry name" value="S_TKc"/>
    <property type="match status" value="1"/>
</dbReference>
<evidence type="ECO:0000256" key="1">
    <source>
        <dbReference type="ARBA" id="ARBA00012513"/>
    </source>
</evidence>
<dbReference type="AlphaFoldDB" id="A0AA43RHI6"/>
<feature type="binding site" evidence="9">
    <location>
        <position position="44"/>
    </location>
    <ligand>
        <name>ATP</name>
        <dbReference type="ChEBI" id="CHEBI:30616"/>
    </ligand>
</feature>
<dbReference type="SMART" id="SM00740">
    <property type="entry name" value="PASTA"/>
    <property type="match status" value="4"/>
</dbReference>
<comment type="caution">
    <text evidence="14">The sequence shown here is derived from an EMBL/GenBank/DDBJ whole genome shotgun (WGS) entry which is preliminary data.</text>
</comment>
<dbReference type="Proteomes" id="UP001168575">
    <property type="component" value="Unassembled WGS sequence"/>
</dbReference>
<feature type="region of interest" description="Disordered" evidence="10">
    <location>
        <begin position="608"/>
        <end position="651"/>
    </location>
</feature>
<sequence>MTATSMTGKVLNKRYEIGECIGVGGMAEVYSAQDNVLGRIVAVKVMLPQYAAEEDFARRFRQEAAAAANLQSPYIVNVYDWGHDAGTYFIVMEYVRGSDLKSAIKQRGAINQRKVAEIGSQVCQALTVAHSQDIIHRDIKPQNIMIQPDGNVKVMDFGIARSKNSLSEKTGNVLGTAHYISPEQAQGKDLTAATDIYSLGVCLYEAATGKLPFDAPDAMSVAMMQVQDQPMNPRDINPEIDPALESIILKAMSKNPSGRYATAHDMKIALNDYLAGRMNPSFTQARTSVISPIGAAAGVAGAAGAAGLAAAAKGDRTEVMPTVNSAGTKTNAAAAKNYTNGSSNKQGMSGKMKAAIGVGVAAALIVVGLIVWAVMNSGTETAEVPDVTGKTTAEAVKAIEAAGFTVGSQDSAYDTSIEAGKVSSQSPKGGEKAAKGSKINIVVSQGTEEVTVPDLSGKTLSEAQKALANAGFALGSTSEDYSDSVDSGKVMSQDPAANKSAKKGSTVNIVISKGSDKITVPDLSGKTEQEATAAAKNAGLSVSFQYAYSDSVSEGLAMKQSESAGSKVSKGTEIVVTISEGKKPAEKVTVPSGLVGSSWETVSSQLKNLGLNPSKQTDSSSSGTSGTVTKLSPGEGSSVEVGDTVTVYVAP</sequence>
<dbReference type="PANTHER" id="PTHR43289">
    <property type="entry name" value="MITOGEN-ACTIVATED PROTEIN KINASE KINASE KINASE 20-RELATED"/>
    <property type="match status" value="1"/>
</dbReference>
<evidence type="ECO:0000256" key="9">
    <source>
        <dbReference type="PROSITE-ProRule" id="PRU10141"/>
    </source>
</evidence>
<dbReference type="NCBIfam" id="NF033483">
    <property type="entry name" value="PknB_PASTA_kin"/>
    <property type="match status" value="1"/>
</dbReference>
<proteinExistence type="predicted"/>
<feature type="domain" description="PASTA" evidence="13">
    <location>
        <begin position="514"/>
        <end position="580"/>
    </location>
</feature>
<accession>A0AA43RHI6</accession>
<evidence type="ECO:0000256" key="6">
    <source>
        <dbReference type="ARBA" id="ARBA00022840"/>
    </source>
</evidence>
<dbReference type="GO" id="GO:0004674">
    <property type="term" value="F:protein serine/threonine kinase activity"/>
    <property type="evidence" value="ECO:0007669"/>
    <property type="project" value="UniProtKB-KW"/>
</dbReference>
<dbReference type="Pfam" id="PF00069">
    <property type="entry name" value="Pkinase"/>
    <property type="match status" value="1"/>
</dbReference>
<evidence type="ECO:0000256" key="3">
    <source>
        <dbReference type="ARBA" id="ARBA00022679"/>
    </source>
</evidence>
<evidence type="ECO:0000256" key="7">
    <source>
        <dbReference type="ARBA" id="ARBA00047899"/>
    </source>
</evidence>
<evidence type="ECO:0000256" key="11">
    <source>
        <dbReference type="SAM" id="Phobius"/>
    </source>
</evidence>
<dbReference type="FunFam" id="1.10.510.10:FF:000021">
    <property type="entry name" value="Serine/threonine protein kinase"/>
    <property type="match status" value="1"/>
</dbReference>
<organism evidence="14 15">
    <name type="scientific">Phoenicibacter congonensis</name>
    <dbReference type="NCBI Taxonomy" id="1944646"/>
    <lineage>
        <taxon>Bacteria</taxon>
        <taxon>Bacillati</taxon>
        <taxon>Actinomycetota</taxon>
        <taxon>Coriobacteriia</taxon>
        <taxon>Eggerthellales</taxon>
        <taxon>Eggerthellaceae</taxon>
        <taxon>Phoenicibacter</taxon>
    </lineage>
</organism>
<name>A0AA43RHI6_9ACTN</name>
<dbReference type="InterPro" id="IPR017441">
    <property type="entry name" value="Protein_kinase_ATP_BS"/>
</dbReference>
<comment type="catalytic activity">
    <reaction evidence="8">
        <text>L-seryl-[protein] + ATP = O-phospho-L-seryl-[protein] + ADP + H(+)</text>
        <dbReference type="Rhea" id="RHEA:17989"/>
        <dbReference type="Rhea" id="RHEA-COMP:9863"/>
        <dbReference type="Rhea" id="RHEA-COMP:11604"/>
        <dbReference type="ChEBI" id="CHEBI:15378"/>
        <dbReference type="ChEBI" id="CHEBI:29999"/>
        <dbReference type="ChEBI" id="CHEBI:30616"/>
        <dbReference type="ChEBI" id="CHEBI:83421"/>
        <dbReference type="ChEBI" id="CHEBI:456216"/>
        <dbReference type="EC" id="2.7.11.1"/>
    </reaction>
</comment>
<dbReference type="PROSITE" id="PS00108">
    <property type="entry name" value="PROTEIN_KINASE_ST"/>
    <property type="match status" value="1"/>
</dbReference>
<keyword evidence="2" id="KW-0723">Serine/threonine-protein kinase</keyword>
<keyword evidence="11" id="KW-0472">Membrane</keyword>
<dbReference type="Gene3D" id="3.30.10.20">
    <property type="match status" value="4"/>
</dbReference>
<dbReference type="EC" id="2.7.11.1" evidence="1"/>
<keyword evidence="5 14" id="KW-0418">Kinase</keyword>
<evidence type="ECO:0000259" key="12">
    <source>
        <dbReference type="PROSITE" id="PS50011"/>
    </source>
</evidence>
<dbReference type="Gene3D" id="1.10.510.10">
    <property type="entry name" value="Transferase(Phosphotransferase) domain 1"/>
    <property type="match status" value="1"/>
</dbReference>
<gene>
    <name evidence="14" type="primary">pknB</name>
    <name evidence="14" type="ORF">Q3982_04175</name>
</gene>
<feature type="compositionally biased region" description="Polar residues" evidence="10">
    <location>
        <begin position="608"/>
        <end position="618"/>
    </location>
</feature>
<evidence type="ECO:0000256" key="2">
    <source>
        <dbReference type="ARBA" id="ARBA00022527"/>
    </source>
</evidence>
<dbReference type="Pfam" id="PF03793">
    <property type="entry name" value="PASTA"/>
    <property type="match status" value="4"/>
</dbReference>
<dbReference type="PROSITE" id="PS50011">
    <property type="entry name" value="PROTEIN_KINASE_DOM"/>
    <property type="match status" value="1"/>
</dbReference>
<dbReference type="PANTHER" id="PTHR43289:SF34">
    <property type="entry name" value="SERINE_THREONINE-PROTEIN KINASE YBDM-RELATED"/>
    <property type="match status" value="1"/>
</dbReference>
<dbReference type="SUPFAM" id="SSF56112">
    <property type="entry name" value="Protein kinase-like (PK-like)"/>
    <property type="match status" value="1"/>
</dbReference>
<keyword evidence="15" id="KW-1185">Reference proteome</keyword>
<evidence type="ECO:0000313" key="14">
    <source>
        <dbReference type="EMBL" id="MDO4841855.1"/>
    </source>
</evidence>
<evidence type="ECO:0000259" key="13">
    <source>
        <dbReference type="PROSITE" id="PS51178"/>
    </source>
</evidence>
<evidence type="ECO:0000256" key="4">
    <source>
        <dbReference type="ARBA" id="ARBA00022741"/>
    </source>
</evidence>
<evidence type="ECO:0000313" key="15">
    <source>
        <dbReference type="Proteomes" id="UP001168575"/>
    </source>
</evidence>
<protein>
    <recommendedName>
        <fullName evidence="1">non-specific serine/threonine protein kinase</fullName>
        <ecNumber evidence="1">2.7.11.1</ecNumber>
    </recommendedName>
</protein>
<feature type="domain" description="PASTA" evidence="13">
    <location>
        <begin position="378"/>
        <end position="445"/>
    </location>
</feature>
<dbReference type="SUPFAM" id="SSF54184">
    <property type="entry name" value="Penicillin-binding protein 2x (pbp-2x), c-terminal domain"/>
    <property type="match status" value="3"/>
</dbReference>
<reference evidence="14" key="1">
    <citation type="submission" date="2023-07" db="EMBL/GenBank/DDBJ databases">
        <title>Between Cages and Wild: Unraveling the Impact of Captivity on Animal Microbiomes and Antimicrobial Resistance.</title>
        <authorList>
            <person name="Schmartz G.P."/>
            <person name="Rehner J."/>
            <person name="Schuff M.J."/>
            <person name="Becker S.L."/>
            <person name="Kravczyk M."/>
            <person name="Gurevich A."/>
            <person name="Francke R."/>
            <person name="Mueller R."/>
            <person name="Keller V."/>
            <person name="Keller A."/>
        </authorList>
    </citation>
    <scope>NUCLEOTIDE SEQUENCE</scope>
    <source>
        <strain evidence="14">S12M_St_49</strain>
    </source>
</reference>
<keyword evidence="4 9" id="KW-0547">Nucleotide-binding</keyword>
<dbReference type="InterPro" id="IPR008271">
    <property type="entry name" value="Ser/Thr_kinase_AS"/>
</dbReference>
<dbReference type="GO" id="GO:0045717">
    <property type="term" value="P:negative regulation of fatty acid biosynthetic process"/>
    <property type="evidence" value="ECO:0007669"/>
    <property type="project" value="UniProtKB-ARBA"/>
</dbReference>
<feature type="domain" description="Protein kinase" evidence="12">
    <location>
        <begin position="15"/>
        <end position="274"/>
    </location>
</feature>
<dbReference type="CDD" id="cd06577">
    <property type="entry name" value="PASTA_pknB"/>
    <property type="match status" value="4"/>
</dbReference>
<keyword evidence="6 9" id="KW-0067">ATP-binding</keyword>
<dbReference type="EMBL" id="JAUMVS010000056">
    <property type="protein sequence ID" value="MDO4841855.1"/>
    <property type="molecule type" value="Genomic_DNA"/>
</dbReference>
<dbReference type="InterPro" id="IPR005543">
    <property type="entry name" value="PASTA_dom"/>
</dbReference>
<evidence type="ECO:0000256" key="10">
    <source>
        <dbReference type="SAM" id="MobiDB-lite"/>
    </source>
</evidence>
<feature type="domain" description="PASTA" evidence="13">
    <location>
        <begin position="584"/>
        <end position="651"/>
    </location>
</feature>
<dbReference type="InterPro" id="IPR000719">
    <property type="entry name" value="Prot_kinase_dom"/>
</dbReference>
<feature type="transmembrane region" description="Helical" evidence="11">
    <location>
        <begin position="354"/>
        <end position="375"/>
    </location>
</feature>